<sequence>MATNRLIHRWKRAYGPHRLHLPVLLAAFALAGYSVWVLGFDALWNRRVWWQAIAVWFAAAIIAHDFILFPAYALLDRVLAAASARTRLRVSPLNYIRVPLLGIGLSFLLFFPGIIRQGAATFHAATGGTQQPFLVRWLLLSATMFALSAFAYAIQSLRARRRH</sequence>
<proteinExistence type="predicted"/>
<feature type="transmembrane region" description="Helical" evidence="1">
    <location>
        <begin position="95"/>
        <end position="115"/>
    </location>
</feature>
<accession>A0ABW6S819</accession>
<keyword evidence="1" id="KW-0812">Transmembrane</keyword>
<evidence type="ECO:0000313" key="2">
    <source>
        <dbReference type="EMBL" id="MFF3572432.1"/>
    </source>
</evidence>
<feature type="transmembrane region" description="Helical" evidence="1">
    <location>
        <begin position="135"/>
        <end position="154"/>
    </location>
</feature>
<organism evidence="2 3">
    <name type="scientific">Nocardia jiangxiensis</name>
    <dbReference type="NCBI Taxonomy" id="282685"/>
    <lineage>
        <taxon>Bacteria</taxon>
        <taxon>Bacillati</taxon>
        <taxon>Actinomycetota</taxon>
        <taxon>Actinomycetes</taxon>
        <taxon>Mycobacteriales</taxon>
        <taxon>Nocardiaceae</taxon>
        <taxon>Nocardia</taxon>
    </lineage>
</organism>
<reference evidence="2 3" key="1">
    <citation type="submission" date="2024-10" db="EMBL/GenBank/DDBJ databases">
        <title>The Natural Products Discovery Center: Release of the First 8490 Sequenced Strains for Exploring Actinobacteria Biosynthetic Diversity.</title>
        <authorList>
            <person name="Kalkreuter E."/>
            <person name="Kautsar S.A."/>
            <person name="Yang D."/>
            <person name="Bader C.D."/>
            <person name="Teijaro C.N."/>
            <person name="Fluegel L."/>
            <person name="Davis C.M."/>
            <person name="Simpson J.R."/>
            <person name="Lauterbach L."/>
            <person name="Steele A.D."/>
            <person name="Gui C."/>
            <person name="Meng S."/>
            <person name="Li G."/>
            <person name="Viehrig K."/>
            <person name="Ye F."/>
            <person name="Su P."/>
            <person name="Kiefer A.F."/>
            <person name="Nichols A."/>
            <person name="Cepeda A.J."/>
            <person name="Yan W."/>
            <person name="Fan B."/>
            <person name="Jiang Y."/>
            <person name="Adhikari A."/>
            <person name="Zheng C.-J."/>
            <person name="Schuster L."/>
            <person name="Cowan T.M."/>
            <person name="Smanski M.J."/>
            <person name="Chevrette M.G."/>
            <person name="De Carvalho L.P.S."/>
            <person name="Shen B."/>
        </authorList>
    </citation>
    <scope>NUCLEOTIDE SEQUENCE [LARGE SCALE GENOMIC DNA]</scope>
    <source>
        <strain evidence="2 3">NPDC002593</strain>
    </source>
</reference>
<keyword evidence="1" id="KW-1133">Transmembrane helix</keyword>
<keyword evidence="1" id="KW-0472">Membrane</keyword>
<feature type="transmembrane region" description="Helical" evidence="1">
    <location>
        <begin position="21"/>
        <end position="43"/>
    </location>
</feature>
<dbReference type="EMBL" id="JBIAQY010000013">
    <property type="protein sequence ID" value="MFF3572432.1"/>
    <property type="molecule type" value="Genomic_DNA"/>
</dbReference>
<gene>
    <name evidence="2" type="ORF">ACFYXQ_32160</name>
</gene>
<evidence type="ECO:0008006" key="4">
    <source>
        <dbReference type="Google" id="ProtNLM"/>
    </source>
</evidence>
<evidence type="ECO:0000256" key="1">
    <source>
        <dbReference type="SAM" id="Phobius"/>
    </source>
</evidence>
<comment type="caution">
    <text evidence="2">The sequence shown here is derived from an EMBL/GenBank/DDBJ whole genome shotgun (WGS) entry which is preliminary data.</text>
</comment>
<evidence type="ECO:0000313" key="3">
    <source>
        <dbReference type="Proteomes" id="UP001601992"/>
    </source>
</evidence>
<protein>
    <recommendedName>
        <fullName evidence="4">Lipoprotein</fullName>
    </recommendedName>
</protein>
<feature type="transmembrane region" description="Helical" evidence="1">
    <location>
        <begin position="49"/>
        <end position="75"/>
    </location>
</feature>
<dbReference type="Proteomes" id="UP001601992">
    <property type="component" value="Unassembled WGS sequence"/>
</dbReference>
<keyword evidence="3" id="KW-1185">Reference proteome</keyword>
<name>A0ABW6S819_9NOCA</name>
<dbReference type="RefSeq" id="WP_387406023.1">
    <property type="nucleotide sequence ID" value="NZ_JBIAQY010000013.1"/>
</dbReference>